<dbReference type="EMBL" id="LFBV01000013">
    <property type="protein sequence ID" value="OKH90334.1"/>
    <property type="molecule type" value="Genomic_DNA"/>
</dbReference>
<dbReference type="InterPro" id="IPR003593">
    <property type="entry name" value="AAA+_ATPase"/>
</dbReference>
<evidence type="ECO:0000256" key="5">
    <source>
        <dbReference type="ARBA" id="ARBA00022741"/>
    </source>
</evidence>
<evidence type="ECO:0000256" key="1">
    <source>
        <dbReference type="ARBA" id="ARBA00004651"/>
    </source>
</evidence>
<evidence type="ECO:0000256" key="7">
    <source>
        <dbReference type="ARBA" id="ARBA00022989"/>
    </source>
</evidence>
<feature type="compositionally biased region" description="Low complexity" evidence="9">
    <location>
        <begin position="311"/>
        <end position="327"/>
    </location>
</feature>
<dbReference type="SUPFAM" id="SSF90123">
    <property type="entry name" value="ABC transporter transmembrane region"/>
    <property type="match status" value="1"/>
</dbReference>
<evidence type="ECO:0000256" key="3">
    <source>
        <dbReference type="ARBA" id="ARBA00022475"/>
    </source>
</evidence>
<dbReference type="InterPro" id="IPR011527">
    <property type="entry name" value="ABC1_TM_dom"/>
</dbReference>
<dbReference type="InterPro" id="IPR036640">
    <property type="entry name" value="ABC1_TM_sf"/>
</dbReference>
<feature type="transmembrane region" description="Helical" evidence="10">
    <location>
        <begin position="126"/>
        <end position="143"/>
    </location>
</feature>
<evidence type="ECO:0000256" key="4">
    <source>
        <dbReference type="ARBA" id="ARBA00022692"/>
    </source>
</evidence>
<dbReference type="PROSITE" id="PS50893">
    <property type="entry name" value="ABC_TRANSPORTER_2"/>
    <property type="match status" value="1"/>
</dbReference>
<evidence type="ECO:0000259" key="11">
    <source>
        <dbReference type="PROSITE" id="PS50893"/>
    </source>
</evidence>
<feature type="domain" description="ABC transmembrane type-1" evidence="12">
    <location>
        <begin position="14"/>
        <end position="293"/>
    </location>
</feature>
<feature type="domain" description="ABC transporter" evidence="11">
    <location>
        <begin position="338"/>
        <end position="571"/>
    </location>
</feature>
<evidence type="ECO:0000313" key="14">
    <source>
        <dbReference type="Proteomes" id="UP000186455"/>
    </source>
</evidence>
<evidence type="ECO:0000256" key="9">
    <source>
        <dbReference type="SAM" id="MobiDB-lite"/>
    </source>
</evidence>
<accession>A0A1Q4UXK8</accession>
<gene>
    <name evidence="13" type="ORF">AB852_36100</name>
</gene>
<dbReference type="CDD" id="cd18551">
    <property type="entry name" value="ABC_6TM_LmrA_like"/>
    <property type="match status" value="1"/>
</dbReference>
<dbReference type="Gene3D" id="3.40.50.300">
    <property type="entry name" value="P-loop containing nucleotide triphosphate hydrolases"/>
    <property type="match status" value="1"/>
</dbReference>
<comment type="subcellular location">
    <subcellularLocation>
        <location evidence="1">Cell membrane</location>
        <topology evidence="1">Multi-pass membrane protein</topology>
    </subcellularLocation>
</comment>
<protein>
    <submittedName>
        <fullName evidence="13">ABC transporter permease</fullName>
    </submittedName>
</protein>
<feature type="transmembrane region" description="Helical" evidence="10">
    <location>
        <begin position="149"/>
        <end position="168"/>
    </location>
</feature>
<evidence type="ECO:0000259" key="12">
    <source>
        <dbReference type="PROSITE" id="PS50929"/>
    </source>
</evidence>
<dbReference type="PANTHER" id="PTHR43394">
    <property type="entry name" value="ATP-DEPENDENT PERMEASE MDL1, MITOCHONDRIAL"/>
    <property type="match status" value="1"/>
</dbReference>
<organism evidence="13 14">
    <name type="scientific">Streptomyces uncialis</name>
    <dbReference type="NCBI Taxonomy" id="1048205"/>
    <lineage>
        <taxon>Bacteria</taxon>
        <taxon>Bacillati</taxon>
        <taxon>Actinomycetota</taxon>
        <taxon>Actinomycetes</taxon>
        <taxon>Kitasatosporales</taxon>
        <taxon>Streptomycetaceae</taxon>
        <taxon>Streptomyces</taxon>
    </lineage>
</organism>
<keyword evidence="4 10" id="KW-0812">Transmembrane</keyword>
<dbReference type="SUPFAM" id="SSF52540">
    <property type="entry name" value="P-loop containing nucleoside triphosphate hydrolases"/>
    <property type="match status" value="1"/>
</dbReference>
<keyword evidence="14" id="KW-1185">Reference proteome</keyword>
<sequence>MLWSFARPHKGGLALGLVLALLGSAMELATPMATKAVLDTLSGDVRLAWPITVLLALLAVGAFVGLWQAILLGTVAERIVLDARESVVRRYFRAALLPLSGRSTGELATRVTSDTVLLREAASSSVVGLINGAVLLVGTLVLMGTLDLVLLGVTTGAVVVIAVVFLLLMPGIATEQEKAQEALGRMGGALEGALRALRTVKAARAEERMADRVVVHARTAAAHGTSAVRREAVAWTVAFAGIQLAVIGILGFGAWRVSAGHLEVSSLIAFLLYMFTLMGPVTELSTHMTALQSGIAAAARIREVEAIPLETAPTAPAGHPTTPPGKTFPAPRADRPVLELRAVTARYAPGTEPAVRSLDLAVPARGHTAVVGPSGAGKTTLFSLLLRFLDAEHGELRLDGTPYTELSAAEVRARFAYVEQDTPLIPGTLRENLLLGHPDAAEDDLYRVLDEVRLGDHARALPEGLDTELSATSLSGGQRQRVALARALLRAPDVLLLDEATAQIDALTEAAVTEYVRAHADRAAVISIAHRLSTVISADRIVVMEDGRVRAVGTHQELLRADRLYRDLVEALHMSGVPGDPGARTPSPSAEVEYAGAAGEQRE</sequence>
<feature type="region of interest" description="Disordered" evidence="9">
    <location>
        <begin position="311"/>
        <end position="331"/>
    </location>
</feature>
<name>A0A1Q4UXK8_9ACTN</name>
<keyword evidence="6" id="KW-0067">ATP-binding</keyword>
<feature type="transmembrane region" description="Helical" evidence="10">
    <location>
        <begin position="53"/>
        <end position="76"/>
    </location>
</feature>
<dbReference type="GO" id="GO:0015421">
    <property type="term" value="F:ABC-type oligopeptide transporter activity"/>
    <property type="evidence" value="ECO:0007669"/>
    <property type="project" value="TreeGrafter"/>
</dbReference>
<dbReference type="InterPro" id="IPR027417">
    <property type="entry name" value="P-loop_NTPase"/>
</dbReference>
<dbReference type="InterPro" id="IPR017871">
    <property type="entry name" value="ABC_transporter-like_CS"/>
</dbReference>
<evidence type="ECO:0000256" key="2">
    <source>
        <dbReference type="ARBA" id="ARBA00022448"/>
    </source>
</evidence>
<comment type="caution">
    <text evidence="13">The sequence shown here is derived from an EMBL/GenBank/DDBJ whole genome shotgun (WGS) entry which is preliminary data.</text>
</comment>
<keyword evidence="3" id="KW-1003">Cell membrane</keyword>
<dbReference type="GO" id="GO:0005524">
    <property type="term" value="F:ATP binding"/>
    <property type="evidence" value="ECO:0007669"/>
    <property type="project" value="UniProtKB-KW"/>
</dbReference>
<dbReference type="AlphaFoldDB" id="A0A1Q4UXK8"/>
<dbReference type="SMART" id="SM00382">
    <property type="entry name" value="AAA"/>
    <property type="match status" value="1"/>
</dbReference>
<keyword evidence="2" id="KW-0813">Transport</keyword>
<evidence type="ECO:0000313" key="13">
    <source>
        <dbReference type="EMBL" id="OKH90334.1"/>
    </source>
</evidence>
<dbReference type="GO" id="GO:0005886">
    <property type="term" value="C:plasma membrane"/>
    <property type="evidence" value="ECO:0007669"/>
    <property type="project" value="UniProtKB-SubCell"/>
</dbReference>
<dbReference type="PROSITE" id="PS00211">
    <property type="entry name" value="ABC_TRANSPORTER_1"/>
    <property type="match status" value="1"/>
</dbReference>
<keyword evidence="8 10" id="KW-0472">Membrane</keyword>
<dbReference type="STRING" id="1048205.AB852_36100"/>
<dbReference type="FunFam" id="3.40.50.300:FF:000854">
    <property type="entry name" value="Multidrug ABC transporter ATP-binding protein"/>
    <property type="match status" value="1"/>
</dbReference>
<dbReference type="Pfam" id="PF00664">
    <property type="entry name" value="ABC_membrane"/>
    <property type="match status" value="1"/>
</dbReference>
<keyword evidence="5" id="KW-0547">Nucleotide-binding</keyword>
<proteinExistence type="predicted"/>
<dbReference type="PANTHER" id="PTHR43394:SF1">
    <property type="entry name" value="ATP-BINDING CASSETTE SUB-FAMILY B MEMBER 10, MITOCHONDRIAL"/>
    <property type="match status" value="1"/>
</dbReference>
<keyword evidence="7 10" id="KW-1133">Transmembrane helix</keyword>
<dbReference type="Proteomes" id="UP000186455">
    <property type="component" value="Unassembled WGS sequence"/>
</dbReference>
<dbReference type="GO" id="GO:0016887">
    <property type="term" value="F:ATP hydrolysis activity"/>
    <property type="evidence" value="ECO:0007669"/>
    <property type="project" value="InterPro"/>
</dbReference>
<dbReference type="InterPro" id="IPR003439">
    <property type="entry name" value="ABC_transporter-like_ATP-bd"/>
</dbReference>
<feature type="region of interest" description="Disordered" evidence="9">
    <location>
        <begin position="575"/>
        <end position="603"/>
    </location>
</feature>
<dbReference type="Pfam" id="PF00005">
    <property type="entry name" value="ABC_tran"/>
    <property type="match status" value="1"/>
</dbReference>
<dbReference type="PROSITE" id="PS50929">
    <property type="entry name" value="ABC_TM1F"/>
    <property type="match status" value="1"/>
</dbReference>
<evidence type="ECO:0000256" key="10">
    <source>
        <dbReference type="SAM" id="Phobius"/>
    </source>
</evidence>
<evidence type="ECO:0000256" key="8">
    <source>
        <dbReference type="ARBA" id="ARBA00023136"/>
    </source>
</evidence>
<dbReference type="Gene3D" id="1.20.1560.10">
    <property type="entry name" value="ABC transporter type 1, transmembrane domain"/>
    <property type="match status" value="1"/>
</dbReference>
<reference evidence="13 14" key="1">
    <citation type="submission" date="2015-06" db="EMBL/GenBank/DDBJ databases">
        <title>Cloning and characterization of the uncialamcin biosynthetic gene cluster.</title>
        <authorList>
            <person name="Yan X."/>
            <person name="Huang T."/>
            <person name="Ge H."/>
            <person name="Shen B."/>
        </authorList>
    </citation>
    <scope>NUCLEOTIDE SEQUENCE [LARGE SCALE GENOMIC DNA]</scope>
    <source>
        <strain evidence="13 14">DCA2648</strain>
    </source>
</reference>
<dbReference type="InterPro" id="IPR039421">
    <property type="entry name" value="Type_1_exporter"/>
</dbReference>
<feature type="transmembrane region" description="Helical" evidence="10">
    <location>
        <begin position="232"/>
        <end position="255"/>
    </location>
</feature>
<evidence type="ECO:0000256" key="6">
    <source>
        <dbReference type="ARBA" id="ARBA00022840"/>
    </source>
</evidence>